<name>A0A953JCC3_9BACT</name>
<dbReference type="EMBL" id="JAIOIV010000066">
    <property type="protein sequence ID" value="MBZ0156144.1"/>
    <property type="molecule type" value="Genomic_DNA"/>
</dbReference>
<gene>
    <name evidence="4" type="ORF">K8I29_08005</name>
</gene>
<reference evidence="4" key="1">
    <citation type="journal article" date="2021" name="bioRxiv">
        <title>Unraveling nitrogen, sulfur and carbon metabolic pathways and microbial community transcriptional responses to substrate deprivation and toxicity stresses in a bioreactor mimicking anoxic brackish coastal sediment conditions.</title>
        <authorList>
            <person name="Martins P.D."/>
            <person name="Echeveste M.J."/>
            <person name="Arshad A."/>
            <person name="Kurth J."/>
            <person name="Ouboter H."/>
            <person name="Jetten M.S.M."/>
            <person name="Welte C.U."/>
        </authorList>
    </citation>
    <scope>NUCLEOTIDE SEQUENCE</scope>
    <source>
        <strain evidence="4">MAG_39</strain>
    </source>
</reference>
<proteinExistence type="predicted"/>
<dbReference type="GO" id="GO:0005524">
    <property type="term" value="F:ATP binding"/>
    <property type="evidence" value="ECO:0007669"/>
    <property type="project" value="UniProtKB-KW"/>
</dbReference>
<evidence type="ECO:0000256" key="1">
    <source>
        <dbReference type="ARBA" id="ARBA00022598"/>
    </source>
</evidence>
<dbReference type="SUPFAM" id="SSF56059">
    <property type="entry name" value="Glutathione synthetase ATP-binding domain-like"/>
    <property type="match status" value="1"/>
</dbReference>
<organism evidence="4 5">
    <name type="scientific">Candidatus Nitrobium versatile</name>
    <dbReference type="NCBI Taxonomy" id="2884831"/>
    <lineage>
        <taxon>Bacteria</taxon>
        <taxon>Pseudomonadati</taxon>
        <taxon>Nitrospirota</taxon>
        <taxon>Nitrospiria</taxon>
        <taxon>Nitrospirales</taxon>
        <taxon>Nitrospiraceae</taxon>
        <taxon>Candidatus Nitrobium</taxon>
    </lineage>
</organism>
<reference evidence="4" key="2">
    <citation type="submission" date="2021-08" db="EMBL/GenBank/DDBJ databases">
        <authorList>
            <person name="Dalcin Martins P."/>
        </authorList>
    </citation>
    <scope>NUCLEOTIDE SEQUENCE</scope>
    <source>
        <strain evidence="4">MAG_39</strain>
    </source>
</reference>
<dbReference type="AlphaFoldDB" id="A0A953JCC3"/>
<dbReference type="InterPro" id="IPR051538">
    <property type="entry name" value="Acyl-CoA_Synth/Transferase"/>
</dbReference>
<evidence type="ECO:0000313" key="4">
    <source>
        <dbReference type="EMBL" id="MBZ0156144.1"/>
    </source>
</evidence>
<comment type="caution">
    <text evidence="4">The sequence shown here is derived from an EMBL/GenBank/DDBJ whole genome shotgun (WGS) entry which is preliminary data.</text>
</comment>
<dbReference type="Proteomes" id="UP000705867">
    <property type="component" value="Unassembled WGS sequence"/>
</dbReference>
<dbReference type="InterPro" id="IPR013815">
    <property type="entry name" value="ATP_grasp_subdomain_1"/>
</dbReference>
<keyword evidence="1 4" id="KW-0436">Ligase</keyword>
<dbReference type="Pfam" id="PF13549">
    <property type="entry name" value="ATP-grasp_5"/>
    <property type="match status" value="1"/>
</dbReference>
<dbReference type="PANTHER" id="PTHR43334">
    <property type="entry name" value="ACETATE--COA LIGASE [ADP-FORMING]"/>
    <property type="match status" value="1"/>
</dbReference>
<dbReference type="PANTHER" id="PTHR43334:SF1">
    <property type="entry name" value="3-HYDROXYPROPIONATE--COA LIGASE [ADP-FORMING]"/>
    <property type="match status" value="1"/>
</dbReference>
<dbReference type="Gene3D" id="3.30.1490.20">
    <property type="entry name" value="ATP-grasp fold, A domain"/>
    <property type="match status" value="1"/>
</dbReference>
<evidence type="ECO:0000256" key="2">
    <source>
        <dbReference type="ARBA" id="ARBA00022741"/>
    </source>
</evidence>
<keyword evidence="3" id="KW-0067">ATP-binding</keyword>
<evidence type="ECO:0000313" key="5">
    <source>
        <dbReference type="Proteomes" id="UP000705867"/>
    </source>
</evidence>
<accession>A0A953JCC3</accession>
<evidence type="ECO:0000256" key="3">
    <source>
        <dbReference type="ARBA" id="ARBA00022840"/>
    </source>
</evidence>
<dbReference type="Gene3D" id="3.30.470.20">
    <property type="entry name" value="ATP-grasp fold, B domain"/>
    <property type="match status" value="1"/>
</dbReference>
<dbReference type="GO" id="GO:0016874">
    <property type="term" value="F:ligase activity"/>
    <property type="evidence" value="ECO:0007669"/>
    <property type="project" value="UniProtKB-KW"/>
</dbReference>
<sequence length="243" mass="25601">MDTTSPDRQGSVSSSSVKRLLERYTGRHALLEHEVKGILREMGLSVPLGVFIGRGEPLVPPSGLSYPLVAKVSAAGISSKSNLRGVRTGLKDEGALRAAAADLMEIGKAEGVLVEEMAPSGIEIIAGGIVDSQFGPVVMFGMGGILVELLRDSSFALAPLSRGDALWLIGQSRGRALLEGYRGNPPVDKEALVCILLAVSEIMATGMVEEVDLNPVALYPEGAMILDAKLLLRHSDTAARWSG</sequence>
<protein>
    <submittedName>
        <fullName evidence="4">Acetate--CoA ligase family protein</fullName>
    </submittedName>
</protein>
<keyword evidence="2" id="KW-0547">Nucleotide-binding</keyword>